<protein>
    <submittedName>
        <fullName evidence="10">ATP-dependent RNA helicase CshB</fullName>
    </submittedName>
</protein>
<dbReference type="InterPro" id="IPR044742">
    <property type="entry name" value="DEAD/DEAH_RhlB"/>
</dbReference>
<evidence type="ECO:0000256" key="5">
    <source>
        <dbReference type="PROSITE-ProRule" id="PRU00552"/>
    </source>
</evidence>
<dbReference type="RefSeq" id="WP_091657790.1">
    <property type="nucleotide sequence ID" value="NZ_FONT01000001.1"/>
</dbReference>
<dbReference type="OrthoDB" id="9805696at2"/>
<dbReference type="PROSITE" id="PS51195">
    <property type="entry name" value="Q_MOTIF"/>
    <property type="match status" value="1"/>
</dbReference>
<dbReference type="InterPro" id="IPR027417">
    <property type="entry name" value="P-loop_NTPase"/>
</dbReference>
<dbReference type="InterPro" id="IPR014001">
    <property type="entry name" value="Helicase_ATP-bd"/>
</dbReference>
<dbReference type="GO" id="GO:0016787">
    <property type="term" value="F:hydrolase activity"/>
    <property type="evidence" value="ECO:0007669"/>
    <property type="project" value="UniProtKB-KW"/>
</dbReference>
<dbReference type="GO" id="GO:0033592">
    <property type="term" value="F:RNA strand annealing activity"/>
    <property type="evidence" value="ECO:0007669"/>
    <property type="project" value="TreeGrafter"/>
</dbReference>
<proteinExistence type="predicted"/>
<dbReference type="PANTHER" id="PTHR47963">
    <property type="entry name" value="DEAD-BOX ATP-DEPENDENT RNA HELICASE 47, MITOCHONDRIAL"/>
    <property type="match status" value="1"/>
</dbReference>
<evidence type="ECO:0000313" key="11">
    <source>
        <dbReference type="Proteomes" id="UP000199516"/>
    </source>
</evidence>
<dbReference type="CDD" id="cd00268">
    <property type="entry name" value="DEADc"/>
    <property type="match status" value="1"/>
</dbReference>
<evidence type="ECO:0000256" key="6">
    <source>
        <dbReference type="SAM" id="MobiDB-lite"/>
    </source>
</evidence>
<keyword evidence="4" id="KW-0067">ATP-binding</keyword>
<feature type="domain" description="Helicase ATP-binding" evidence="7">
    <location>
        <begin position="33"/>
        <end position="205"/>
    </location>
</feature>
<evidence type="ECO:0000259" key="8">
    <source>
        <dbReference type="PROSITE" id="PS51194"/>
    </source>
</evidence>
<dbReference type="SUPFAM" id="SSF52540">
    <property type="entry name" value="P-loop containing nucleoside triphosphate hydrolases"/>
    <property type="match status" value="1"/>
</dbReference>
<dbReference type="CDD" id="cd18787">
    <property type="entry name" value="SF2_C_DEAD"/>
    <property type="match status" value="1"/>
</dbReference>
<feature type="domain" description="DEAD-box RNA helicase Q" evidence="9">
    <location>
        <begin position="2"/>
        <end position="30"/>
    </location>
</feature>
<keyword evidence="2" id="KW-0378">Hydrolase</keyword>
<evidence type="ECO:0000256" key="1">
    <source>
        <dbReference type="ARBA" id="ARBA00022741"/>
    </source>
</evidence>
<dbReference type="GO" id="GO:0005524">
    <property type="term" value="F:ATP binding"/>
    <property type="evidence" value="ECO:0007669"/>
    <property type="project" value="UniProtKB-KW"/>
</dbReference>
<dbReference type="SMART" id="SM00490">
    <property type="entry name" value="HELICc"/>
    <property type="match status" value="1"/>
</dbReference>
<accession>A0A1I1ZDG2</accession>
<dbReference type="Pfam" id="PF00271">
    <property type="entry name" value="Helicase_C"/>
    <property type="match status" value="1"/>
</dbReference>
<gene>
    <name evidence="10" type="ORF">SAMN05192532_101162</name>
</gene>
<keyword evidence="11" id="KW-1185">Reference proteome</keyword>
<keyword evidence="3 10" id="KW-0347">Helicase</keyword>
<dbReference type="GO" id="GO:0005829">
    <property type="term" value="C:cytosol"/>
    <property type="evidence" value="ECO:0007669"/>
    <property type="project" value="TreeGrafter"/>
</dbReference>
<evidence type="ECO:0000256" key="3">
    <source>
        <dbReference type="ARBA" id="ARBA00022806"/>
    </source>
</evidence>
<evidence type="ECO:0000256" key="2">
    <source>
        <dbReference type="ARBA" id="ARBA00022801"/>
    </source>
</evidence>
<dbReference type="SMART" id="SM00487">
    <property type="entry name" value="DEXDc"/>
    <property type="match status" value="1"/>
</dbReference>
<dbReference type="STRING" id="930128.SAMN05192532_101162"/>
<feature type="region of interest" description="Disordered" evidence="6">
    <location>
        <begin position="386"/>
        <end position="426"/>
    </location>
</feature>
<dbReference type="GO" id="GO:0005840">
    <property type="term" value="C:ribosome"/>
    <property type="evidence" value="ECO:0007669"/>
    <property type="project" value="TreeGrafter"/>
</dbReference>
<keyword evidence="1" id="KW-0547">Nucleotide-binding</keyword>
<feature type="compositionally biased region" description="Basic residues" evidence="6">
    <location>
        <begin position="398"/>
        <end position="412"/>
    </location>
</feature>
<dbReference type="Proteomes" id="UP000199516">
    <property type="component" value="Unassembled WGS sequence"/>
</dbReference>
<evidence type="ECO:0000259" key="9">
    <source>
        <dbReference type="PROSITE" id="PS51195"/>
    </source>
</evidence>
<dbReference type="Pfam" id="PF00270">
    <property type="entry name" value="DEAD"/>
    <property type="match status" value="1"/>
</dbReference>
<evidence type="ECO:0000313" key="10">
    <source>
        <dbReference type="EMBL" id="SFE29368.1"/>
    </source>
</evidence>
<organism evidence="10 11">
    <name type="scientific">Alteribacillus iranensis</name>
    <dbReference type="NCBI Taxonomy" id="930128"/>
    <lineage>
        <taxon>Bacteria</taxon>
        <taxon>Bacillati</taxon>
        <taxon>Bacillota</taxon>
        <taxon>Bacilli</taxon>
        <taxon>Bacillales</taxon>
        <taxon>Bacillaceae</taxon>
        <taxon>Alteribacillus</taxon>
    </lineage>
</organism>
<dbReference type="PROSITE" id="PS51192">
    <property type="entry name" value="HELICASE_ATP_BIND_1"/>
    <property type="match status" value="1"/>
</dbReference>
<evidence type="ECO:0000256" key="4">
    <source>
        <dbReference type="ARBA" id="ARBA00022840"/>
    </source>
</evidence>
<dbReference type="Gene3D" id="3.40.50.300">
    <property type="entry name" value="P-loop containing nucleotide triphosphate hydrolases"/>
    <property type="match status" value="2"/>
</dbReference>
<dbReference type="AlphaFoldDB" id="A0A1I1ZDG2"/>
<dbReference type="PROSITE" id="PS51194">
    <property type="entry name" value="HELICASE_CTER"/>
    <property type="match status" value="1"/>
</dbReference>
<dbReference type="InterPro" id="IPR001650">
    <property type="entry name" value="Helicase_C-like"/>
</dbReference>
<reference evidence="10 11" key="1">
    <citation type="submission" date="2016-10" db="EMBL/GenBank/DDBJ databases">
        <authorList>
            <person name="de Groot N.N."/>
        </authorList>
    </citation>
    <scope>NUCLEOTIDE SEQUENCE [LARGE SCALE GENOMIC DNA]</scope>
    <source>
        <strain evidence="10 11">DSM 23995</strain>
    </source>
</reference>
<dbReference type="InterPro" id="IPR011545">
    <property type="entry name" value="DEAD/DEAH_box_helicase_dom"/>
</dbReference>
<feature type="domain" description="Helicase C-terminal" evidence="8">
    <location>
        <begin position="235"/>
        <end position="377"/>
    </location>
</feature>
<dbReference type="EMBL" id="FONT01000001">
    <property type="protein sequence ID" value="SFE29368.1"/>
    <property type="molecule type" value="Genomic_DNA"/>
</dbReference>
<dbReference type="InterPro" id="IPR014014">
    <property type="entry name" value="RNA_helicase_DEAD_Q_motif"/>
</dbReference>
<name>A0A1I1ZDG2_9BACI</name>
<dbReference type="GO" id="GO:0003724">
    <property type="term" value="F:RNA helicase activity"/>
    <property type="evidence" value="ECO:0007669"/>
    <property type="project" value="InterPro"/>
</dbReference>
<sequence>MSGFTRFNLSPFLIKSLQTQNIAKPMEIQERLIPAILNGKDVIGQSQTGSGKTLAYLLPILTKIDPEKNYIQAIITAPTRELAEQIYQESQKLLGGEDTPSIRVKRVTGGIERSRTVTGAFSPHVIVATPGRLKDVAQSQMLDVHQAKMLVVDEADQMLDMGFIEDIDPIAALMPDDLQMLVFSATIPESLQPFLQKYMNAPKHAHVKPREATPASITHHFIPLKHRDRTEVTVQLSGMIRPYLAIIFTSTKEDADLVFDEMIKAGFQAEVLHGGLPPRQRKQVMRRLRSLEVQYLVATDLAARGMDIEGVSHVINHSLPSELEYYIHRVGRSARAGETGEAFTFVEKDEYPVVRKLKDKGIPLTFSELKKDGLSAADIPWRNRSWQKGSEFSPQIPKRPKKIKPGYKKKAKRMMEQEQRKRNKRK</sequence>
<dbReference type="InterPro" id="IPR050547">
    <property type="entry name" value="DEAD_box_RNA_helicases"/>
</dbReference>
<feature type="short sequence motif" description="Q motif" evidence="5">
    <location>
        <begin position="2"/>
        <end position="30"/>
    </location>
</feature>
<dbReference type="GO" id="GO:0009409">
    <property type="term" value="P:response to cold"/>
    <property type="evidence" value="ECO:0007669"/>
    <property type="project" value="TreeGrafter"/>
</dbReference>
<evidence type="ECO:0000259" key="7">
    <source>
        <dbReference type="PROSITE" id="PS51192"/>
    </source>
</evidence>
<dbReference type="PANTHER" id="PTHR47963:SF1">
    <property type="entry name" value="DEAD-BOX ATP-DEPENDENT RNA HELICASE CSHB"/>
    <property type="match status" value="1"/>
</dbReference>